<dbReference type="Gene3D" id="3.40.630.30">
    <property type="match status" value="1"/>
</dbReference>
<dbReference type="PANTHER" id="PTHR33154:SF33">
    <property type="entry name" value="TRANSCRIPTIONAL REPRESSOR SDPR"/>
    <property type="match status" value="1"/>
</dbReference>
<feature type="domain" description="HTH arsR-type" evidence="4">
    <location>
        <begin position="13"/>
        <end position="115"/>
    </location>
</feature>
<dbReference type="InterPro" id="IPR001845">
    <property type="entry name" value="HTH_ArsR_DNA-bd_dom"/>
</dbReference>
<dbReference type="Gene3D" id="1.10.10.10">
    <property type="entry name" value="Winged helix-like DNA-binding domain superfamily/Winged helix DNA-binding domain"/>
    <property type="match status" value="1"/>
</dbReference>
<keyword evidence="6" id="KW-0808">Transferase</keyword>
<dbReference type="GO" id="GO:0016747">
    <property type="term" value="F:acyltransferase activity, transferring groups other than amino-acyl groups"/>
    <property type="evidence" value="ECO:0007669"/>
    <property type="project" value="InterPro"/>
</dbReference>
<dbReference type="InterPro" id="IPR000182">
    <property type="entry name" value="GNAT_dom"/>
</dbReference>
<reference evidence="6 7" key="1">
    <citation type="submission" date="2018-09" db="EMBL/GenBank/DDBJ databases">
        <title>Isolation, diversity and antifungal activity of actinobacteria from wheat.</title>
        <authorList>
            <person name="Han C."/>
        </authorList>
    </citation>
    <scope>NUCLEOTIDE SEQUENCE [LARGE SCALE GENOMIC DNA]</scope>
    <source>
        <strain evidence="6 7">NEAU-YY265</strain>
    </source>
</reference>
<dbReference type="PROSITE" id="PS51186">
    <property type="entry name" value="GNAT"/>
    <property type="match status" value="1"/>
</dbReference>
<dbReference type="InterPro" id="IPR036388">
    <property type="entry name" value="WH-like_DNA-bd_sf"/>
</dbReference>
<evidence type="ECO:0000256" key="1">
    <source>
        <dbReference type="ARBA" id="ARBA00023015"/>
    </source>
</evidence>
<dbReference type="PRINTS" id="PR00778">
    <property type="entry name" value="HTHARSR"/>
</dbReference>
<feature type="domain" description="N-acetyltransferase" evidence="5">
    <location>
        <begin position="122"/>
        <end position="279"/>
    </location>
</feature>
<gene>
    <name evidence="6" type="ORF">DY240_25160</name>
</gene>
<dbReference type="OrthoDB" id="3173333at2"/>
<dbReference type="InterPro" id="IPR011991">
    <property type="entry name" value="ArsR-like_HTH"/>
</dbReference>
<dbReference type="InterPro" id="IPR016181">
    <property type="entry name" value="Acyl_CoA_acyltransferase"/>
</dbReference>
<dbReference type="NCBIfam" id="NF033788">
    <property type="entry name" value="HTH_metalloreg"/>
    <property type="match status" value="1"/>
</dbReference>
<dbReference type="SUPFAM" id="SSF55729">
    <property type="entry name" value="Acyl-CoA N-acyltransferases (Nat)"/>
    <property type="match status" value="1"/>
</dbReference>
<evidence type="ECO:0000313" key="6">
    <source>
        <dbReference type="EMBL" id="RIQ14345.1"/>
    </source>
</evidence>
<dbReference type="EMBL" id="QUAL01000361">
    <property type="protein sequence ID" value="RIQ14345.1"/>
    <property type="molecule type" value="Genomic_DNA"/>
</dbReference>
<evidence type="ECO:0000259" key="5">
    <source>
        <dbReference type="PROSITE" id="PS51186"/>
    </source>
</evidence>
<evidence type="ECO:0000313" key="7">
    <source>
        <dbReference type="Proteomes" id="UP000284057"/>
    </source>
</evidence>
<dbReference type="PROSITE" id="PS50987">
    <property type="entry name" value="HTH_ARSR_2"/>
    <property type="match status" value="1"/>
</dbReference>
<accession>A0A418KJ43</accession>
<dbReference type="Proteomes" id="UP000284057">
    <property type="component" value="Unassembled WGS sequence"/>
</dbReference>
<dbReference type="AlphaFoldDB" id="A0A418KJ43"/>
<organism evidence="6 7">
    <name type="scientific">Jiangella rhizosphaerae</name>
    <dbReference type="NCBI Taxonomy" id="2293569"/>
    <lineage>
        <taxon>Bacteria</taxon>
        <taxon>Bacillati</taxon>
        <taxon>Actinomycetota</taxon>
        <taxon>Actinomycetes</taxon>
        <taxon>Jiangellales</taxon>
        <taxon>Jiangellaceae</taxon>
        <taxon>Jiangella</taxon>
    </lineage>
</organism>
<dbReference type="GO" id="GO:0003700">
    <property type="term" value="F:DNA-binding transcription factor activity"/>
    <property type="evidence" value="ECO:0007669"/>
    <property type="project" value="InterPro"/>
</dbReference>
<evidence type="ECO:0000256" key="2">
    <source>
        <dbReference type="ARBA" id="ARBA00023125"/>
    </source>
</evidence>
<dbReference type="SUPFAM" id="SSF46785">
    <property type="entry name" value="Winged helix' DNA-binding domain"/>
    <property type="match status" value="1"/>
</dbReference>
<dbReference type="Pfam" id="PF12840">
    <property type="entry name" value="HTH_20"/>
    <property type="match status" value="1"/>
</dbReference>
<keyword evidence="7" id="KW-1185">Reference proteome</keyword>
<sequence>MTAGTLAHHPDLLPTDDVNRFADSFACLADPTRVRLLHAVATAPRGRTVGELTERLGISQSTCSHHVRKLAEAGFVHVDREGPFTRVTVKEECVIGLPHMADVVMGALATRPRHPEDVPAGITVRELRLDDWPAVRRIYEEGLDTGIASFDTTVPPSTRLAARWLPGHRWVAEVDGAVVGWTAVAHASQRESLRGVGETSVYVDRAHRGRGIGKALLFRQVTAADRAGIWMLQTSVFSVNRAGLSLHHQAGYRTVGVREKLGQRDGVWHDCVLLERRATAAVPHPRAAS</sequence>
<keyword evidence="3" id="KW-0804">Transcription</keyword>
<keyword evidence="2" id="KW-0238">DNA-binding</keyword>
<keyword evidence="1" id="KW-0805">Transcription regulation</keyword>
<dbReference type="PANTHER" id="PTHR33154">
    <property type="entry name" value="TRANSCRIPTIONAL REGULATOR, ARSR FAMILY"/>
    <property type="match status" value="1"/>
</dbReference>
<dbReference type="CDD" id="cd04301">
    <property type="entry name" value="NAT_SF"/>
    <property type="match status" value="1"/>
</dbReference>
<dbReference type="InterPro" id="IPR051081">
    <property type="entry name" value="HTH_MetalResp_TranReg"/>
</dbReference>
<dbReference type="SMART" id="SM00418">
    <property type="entry name" value="HTH_ARSR"/>
    <property type="match status" value="1"/>
</dbReference>
<comment type="caution">
    <text evidence="6">The sequence shown here is derived from an EMBL/GenBank/DDBJ whole genome shotgun (WGS) entry which is preliminary data.</text>
</comment>
<dbReference type="RefSeq" id="WP_119662441.1">
    <property type="nucleotide sequence ID" value="NZ_QUAL01000361.1"/>
</dbReference>
<dbReference type="CDD" id="cd00090">
    <property type="entry name" value="HTH_ARSR"/>
    <property type="match status" value="1"/>
</dbReference>
<name>A0A418KJ43_9ACTN</name>
<protein>
    <submittedName>
        <fullName evidence="6">GNAT family N-acetyltransferase</fullName>
    </submittedName>
</protein>
<dbReference type="Pfam" id="PF00583">
    <property type="entry name" value="Acetyltransf_1"/>
    <property type="match status" value="1"/>
</dbReference>
<evidence type="ECO:0000256" key="3">
    <source>
        <dbReference type="ARBA" id="ARBA00023163"/>
    </source>
</evidence>
<evidence type="ECO:0000259" key="4">
    <source>
        <dbReference type="PROSITE" id="PS50987"/>
    </source>
</evidence>
<proteinExistence type="predicted"/>
<dbReference type="InterPro" id="IPR036390">
    <property type="entry name" value="WH_DNA-bd_sf"/>
</dbReference>
<dbReference type="GO" id="GO:0003677">
    <property type="term" value="F:DNA binding"/>
    <property type="evidence" value="ECO:0007669"/>
    <property type="project" value="UniProtKB-KW"/>
</dbReference>